<evidence type="ECO:0000313" key="3">
    <source>
        <dbReference type="Proteomes" id="UP000789739"/>
    </source>
</evidence>
<comment type="caution">
    <text evidence="2">The sequence shown here is derived from an EMBL/GenBank/DDBJ whole genome shotgun (WGS) entry which is preliminary data.</text>
</comment>
<keyword evidence="3" id="KW-1185">Reference proteome</keyword>
<sequence length="83" mass="9453">ASSYFMTTEPPPRPSFNSYDTPPPFNPSPALAAMDIKDRCYQGFARQIIILNIPVDSIQSVQRLWLKELKKLGSIKEIHVLYT</sequence>
<reference evidence="2" key="1">
    <citation type="submission" date="2021-06" db="EMBL/GenBank/DDBJ databases">
        <authorList>
            <person name="Kallberg Y."/>
            <person name="Tangrot J."/>
            <person name="Rosling A."/>
        </authorList>
    </citation>
    <scope>NUCLEOTIDE SEQUENCE</scope>
    <source>
        <strain evidence="2">BR232B</strain>
    </source>
</reference>
<accession>A0A9N9CSZ0</accession>
<proteinExistence type="predicted"/>
<dbReference type="OrthoDB" id="2490665at2759"/>
<dbReference type="EMBL" id="CAJVPI010001475">
    <property type="protein sequence ID" value="CAG8614529.1"/>
    <property type="molecule type" value="Genomic_DNA"/>
</dbReference>
<dbReference type="Proteomes" id="UP000789739">
    <property type="component" value="Unassembled WGS sequence"/>
</dbReference>
<organism evidence="2 3">
    <name type="scientific">Paraglomus brasilianum</name>
    <dbReference type="NCBI Taxonomy" id="144538"/>
    <lineage>
        <taxon>Eukaryota</taxon>
        <taxon>Fungi</taxon>
        <taxon>Fungi incertae sedis</taxon>
        <taxon>Mucoromycota</taxon>
        <taxon>Glomeromycotina</taxon>
        <taxon>Glomeromycetes</taxon>
        <taxon>Paraglomerales</taxon>
        <taxon>Paraglomeraceae</taxon>
        <taxon>Paraglomus</taxon>
    </lineage>
</organism>
<evidence type="ECO:0000256" key="1">
    <source>
        <dbReference type="SAM" id="MobiDB-lite"/>
    </source>
</evidence>
<feature type="non-terminal residue" evidence="2">
    <location>
        <position position="1"/>
    </location>
</feature>
<feature type="region of interest" description="Disordered" evidence="1">
    <location>
        <begin position="1"/>
        <end position="21"/>
    </location>
</feature>
<protein>
    <submittedName>
        <fullName evidence="2">8423_t:CDS:1</fullName>
    </submittedName>
</protein>
<dbReference type="AlphaFoldDB" id="A0A9N9CSZ0"/>
<name>A0A9N9CSZ0_9GLOM</name>
<gene>
    <name evidence="2" type="ORF">PBRASI_LOCUS8357</name>
</gene>
<evidence type="ECO:0000313" key="2">
    <source>
        <dbReference type="EMBL" id="CAG8614529.1"/>
    </source>
</evidence>